<dbReference type="GO" id="GO:0000287">
    <property type="term" value="F:magnesium ion binding"/>
    <property type="evidence" value="ECO:0007669"/>
    <property type="project" value="UniProtKB-UniRule"/>
</dbReference>
<proteinExistence type="inferred from homology"/>
<dbReference type="GO" id="GO:0043137">
    <property type="term" value="P:DNA replication, removal of RNA primer"/>
    <property type="evidence" value="ECO:0007669"/>
    <property type="project" value="UniProtKB-UniRule"/>
</dbReference>
<feature type="binding site" evidence="12">
    <location>
        <position position="173"/>
    </location>
    <ligand>
        <name>Mg(2+)</name>
        <dbReference type="ChEBI" id="CHEBI:18420"/>
        <label>2</label>
    </ligand>
</feature>
<comment type="function">
    <text evidence="10">Structure-specific nuclease with 5'-flap endonuclease and 5'-3' exonuclease activities involved in DNA replication and repair. During DNA replication, cleaves the 5'-overhanging flap structure that is generated by displacement synthesis when DNA polymerase encounters the 5'-end of a downstream Okazaki fragment. Binds the unpaired 3'-DNA end and kinks the DNA to facilitate 5' cleavage specificity. Cleaves one nucleotide into the double-stranded DNA from the junction in flap DNA, leaving a nick for ligation. Also involved in the base excision repair (BER) pathway. Acts as a genome stabilization factor that prevents flaps from equilibrating into structures that lead to duplications and deletions. Also possesses 5'-3' exonuclease activity on nicked or gapped double-stranded DNA.</text>
</comment>
<feature type="domain" description="5'-3' exonuclease" evidence="13">
    <location>
        <begin position="24"/>
        <end position="294"/>
    </location>
</feature>
<dbReference type="CDD" id="cd09867">
    <property type="entry name" value="PIN_FEN1"/>
    <property type="match status" value="1"/>
</dbReference>
<evidence type="ECO:0000313" key="17">
    <source>
        <dbReference type="Proteomes" id="UP000192050"/>
    </source>
</evidence>
<dbReference type="RefSeq" id="WP_009887615.1">
    <property type="nucleotide sequence ID" value="NZ_CP015363.1"/>
</dbReference>
<evidence type="ECO:0000256" key="3">
    <source>
        <dbReference type="ARBA" id="ARBA00022723"/>
    </source>
</evidence>
<keyword evidence="5 12" id="KW-0227">DNA damage</keyword>
<dbReference type="GO" id="GO:0008409">
    <property type="term" value="F:5'-3' exonuclease activity"/>
    <property type="evidence" value="ECO:0007669"/>
    <property type="project" value="UniProtKB-UniRule"/>
</dbReference>
<evidence type="ECO:0000256" key="11">
    <source>
        <dbReference type="ARBA" id="ARBA00065981"/>
    </source>
</evidence>
<keyword evidence="3 12" id="KW-0479">Metal-binding</keyword>
<dbReference type="Gene3D" id="3.40.50.1010">
    <property type="entry name" value="5'-nuclease"/>
    <property type="match status" value="1"/>
</dbReference>
<dbReference type="InterPro" id="IPR002421">
    <property type="entry name" value="5-3_exonuclease"/>
</dbReference>
<accession>A0A1V0N2T3</accession>
<reference evidence="16 17" key="1">
    <citation type="submission" date="2011-10" db="EMBL/GenBank/DDBJ databases">
        <title>Metabolic and evolutionary patterns in the extreme acidophile Ferroplasma acidiphilum.</title>
        <authorList>
            <person name="Golyshina O.V."/>
            <person name="Kozyavkin S.A."/>
            <person name="Tatusov R.L."/>
            <person name="Slesarev A.I."/>
            <person name="Golyshin P.N."/>
        </authorList>
    </citation>
    <scope>NUCLEOTIDE SEQUENCE [LARGE SCALE GENOMIC DNA]</scope>
    <source>
        <strain evidence="17">Y</strain>
    </source>
</reference>
<dbReference type="InterPro" id="IPR023426">
    <property type="entry name" value="Flap_endonuc"/>
</dbReference>
<dbReference type="Gene3D" id="1.10.150.20">
    <property type="entry name" value="5' to 3' exonuclease, C-terminal subdomain"/>
    <property type="match status" value="1"/>
</dbReference>
<dbReference type="SMART" id="SM00484">
    <property type="entry name" value="XPGI"/>
    <property type="match status" value="1"/>
</dbReference>
<evidence type="ECO:0000256" key="2">
    <source>
        <dbReference type="ARBA" id="ARBA00022722"/>
    </source>
</evidence>
<feature type="region of interest" description="Interaction with PCNA" evidence="12">
    <location>
        <begin position="331"/>
        <end position="339"/>
    </location>
</feature>
<evidence type="ECO:0000256" key="10">
    <source>
        <dbReference type="ARBA" id="ARBA00024702"/>
    </source>
</evidence>
<dbReference type="EC" id="3.1.-.-" evidence="12"/>
<organism evidence="16 17">
    <name type="scientific">Ferroplasma acidiphilum</name>
    <dbReference type="NCBI Taxonomy" id="74969"/>
    <lineage>
        <taxon>Archaea</taxon>
        <taxon>Methanobacteriati</taxon>
        <taxon>Thermoplasmatota</taxon>
        <taxon>Thermoplasmata</taxon>
        <taxon>Thermoplasmatales</taxon>
        <taxon>Ferroplasmaceae</taxon>
        <taxon>Ferroplasma</taxon>
    </lineage>
</organism>
<dbReference type="OrthoDB" id="9593at2157"/>
<keyword evidence="17" id="KW-1185">Reference proteome</keyword>
<dbReference type="STRING" id="74969.FAD_0558"/>
<dbReference type="InterPro" id="IPR006085">
    <property type="entry name" value="XPG_DNA_repair_N"/>
</dbReference>
<dbReference type="InterPro" id="IPR008918">
    <property type="entry name" value="HhH2"/>
</dbReference>
<dbReference type="SMART" id="SM00279">
    <property type="entry name" value="HhH2"/>
    <property type="match status" value="1"/>
</dbReference>
<dbReference type="SUPFAM" id="SSF88723">
    <property type="entry name" value="PIN domain-like"/>
    <property type="match status" value="1"/>
</dbReference>
<keyword evidence="4 12" id="KW-0255">Endonuclease</keyword>
<evidence type="ECO:0000256" key="5">
    <source>
        <dbReference type="ARBA" id="ARBA00022763"/>
    </source>
</evidence>
<dbReference type="InterPro" id="IPR029060">
    <property type="entry name" value="PIN-like_dom_sf"/>
</dbReference>
<protein>
    <recommendedName>
        <fullName evidence="12">Flap endonuclease 1</fullName>
        <shortName evidence="12">FEN-1</shortName>
        <ecNumber evidence="12">3.1.-.-</ecNumber>
    </recommendedName>
    <alternativeName>
        <fullName evidence="12">Flap structure-specific endonuclease 1</fullName>
    </alternativeName>
</protein>
<feature type="binding site" evidence="12">
    <location>
        <position position="236"/>
    </location>
    <ligand>
        <name>Mg(2+)</name>
        <dbReference type="ChEBI" id="CHEBI:18420"/>
        <label>2</label>
    </ligand>
</feature>
<evidence type="ECO:0000256" key="1">
    <source>
        <dbReference type="ARBA" id="ARBA00022705"/>
    </source>
</evidence>
<dbReference type="GO" id="GO:0003677">
    <property type="term" value="F:DNA binding"/>
    <property type="evidence" value="ECO:0007669"/>
    <property type="project" value="UniProtKB-UniRule"/>
</dbReference>
<dbReference type="Proteomes" id="UP000192050">
    <property type="component" value="Chromosome"/>
</dbReference>
<dbReference type="NCBIfam" id="TIGR03674">
    <property type="entry name" value="fen_arch"/>
    <property type="match status" value="1"/>
</dbReference>
<comment type="caution">
    <text evidence="12">Lacks conserved residue(s) required for the propagation of feature annotation.</text>
</comment>
<gene>
    <name evidence="16" type="primary">fen1</name>
    <name evidence="12" type="synonym">fen</name>
    <name evidence="16" type="ORF">FAD_0558</name>
</gene>
<name>A0A1V0N2T3_9ARCH</name>
<keyword evidence="1 12" id="KW-0235">DNA replication</keyword>
<keyword evidence="9 12" id="KW-0234">DNA repair</keyword>
<dbReference type="GO" id="GO:0017108">
    <property type="term" value="F:5'-flap endonuclease activity"/>
    <property type="evidence" value="ECO:0007669"/>
    <property type="project" value="UniProtKB-UniRule"/>
</dbReference>
<dbReference type="SMART" id="SM00475">
    <property type="entry name" value="53EXOc"/>
    <property type="match status" value="1"/>
</dbReference>
<feature type="binding site" evidence="12">
    <location>
        <position position="27"/>
    </location>
    <ligand>
        <name>Mg(2+)</name>
        <dbReference type="ChEBI" id="CHEBI:18420"/>
        <label>1</label>
    </ligand>
</feature>
<dbReference type="KEGG" id="fai:FAD_0558"/>
<feature type="binding site" evidence="12">
    <location>
        <position position="154"/>
    </location>
    <ligand>
        <name>Mg(2+)</name>
        <dbReference type="ChEBI" id="CHEBI:18420"/>
        <label>1</label>
    </ligand>
</feature>
<feature type="domain" description="XPG N-terminal" evidence="15">
    <location>
        <begin position="1"/>
        <end position="101"/>
    </location>
</feature>
<feature type="region of interest" description="N-domain" evidence="12">
    <location>
        <begin position="1"/>
        <end position="98"/>
    </location>
</feature>
<evidence type="ECO:0000256" key="4">
    <source>
        <dbReference type="ARBA" id="ARBA00022759"/>
    </source>
</evidence>
<evidence type="ECO:0000256" key="12">
    <source>
        <dbReference type="HAMAP-Rule" id="MF_00614"/>
    </source>
</evidence>
<keyword evidence="7 12" id="KW-0269">Exonuclease</keyword>
<comment type="cofactor">
    <cofactor evidence="12">
        <name>Mg(2+)</name>
        <dbReference type="ChEBI" id="CHEBI:18420"/>
    </cofactor>
    <text evidence="12">Binds 2 magnesium ions per subunit. They probably participate in the reaction catalyzed by the enzyme. May bind an additional third magnesium ion after substrate binding.</text>
</comment>
<evidence type="ECO:0000259" key="13">
    <source>
        <dbReference type="SMART" id="SM00475"/>
    </source>
</evidence>
<dbReference type="GeneID" id="84217157"/>
<evidence type="ECO:0000256" key="7">
    <source>
        <dbReference type="ARBA" id="ARBA00022839"/>
    </source>
</evidence>
<dbReference type="InterPro" id="IPR036279">
    <property type="entry name" value="5-3_exonuclease_C_sf"/>
</dbReference>
<dbReference type="PANTHER" id="PTHR11081">
    <property type="entry name" value="FLAP ENDONUCLEASE FAMILY MEMBER"/>
    <property type="match status" value="1"/>
</dbReference>
<evidence type="ECO:0000256" key="8">
    <source>
        <dbReference type="ARBA" id="ARBA00022842"/>
    </source>
</evidence>
<feature type="binding site" evidence="12">
    <location>
        <position position="152"/>
    </location>
    <ligand>
        <name>Mg(2+)</name>
        <dbReference type="ChEBI" id="CHEBI:18420"/>
        <label>1</label>
    </ligand>
</feature>
<dbReference type="SMART" id="SM00485">
    <property type="entry name" value="XPGN"/>
    <property type="match status" value="1"/>
</dbReference>
<feature type="binding site" evidence="12">
    <location>
        <position position="175"/>
    </location>
    <ligand>
        <name>Mg(2+)</name>
        <dbReference type="ChEBI" id="CHEBI:18420"/>
        <label>2</label>
    </ligand>
</feature>
<evidence type="ECO:0000256" key="6">
    <source>
        <dbReference type="ARBA" id="ARBA00022801"/>
    </source>
</evidence>
<sequence length="339" mass="37983">MGVDISGILVKHQTSIRENGGITVSIDAFNIIYQFLSSIRGEDGEPLKDEHGNITSHLSGIFYRTATLLENNIKPVYSFDGKPYRLKDETLKERKAIKEKNIAELNLAMENKDAEKIKTLSSRINYITADIVSESKKLLDMMGVPWVQAPSEGEAQASYMSKVGAVDSVISQDYDCLLLGARRVLRNFTMYGRRRISGTGKFINITPEIIDLKENLDNLGITQDQLIGIGILVGTDFNPGIRGIGAKTGLSLIKKYGDIESVLKQKNKTIDNLDEIKEFFLNPPVEDTGELKFAPPYREKIIEYLCAEHSFSENRINSILDRIEKNYSGANQSSLDKYF</sequence>
<evidence type="ECO:0000259" key="15">
    <source>
        <dbReference type="SMART" id="SM00485"/>
    </source>
</evidence>
<evidence type="ECO:0000256" key="9">
    <source>
        <dbReference type="ARBA" id="ARBA00023204"/>
    </source>
</evidence>
<dbReference type="InterPro" id="IPR019973">
    <property type="entry name" value="Flap_endonuc_arc"/>
</dbReference>
<evidence type="ECO:0000259" key="14">
    <source>
        <dbReference type="SMART" id="SM00484"/>
    </source>
</evidence>
<dbReference type="SUPFAM" id="SSF47807">
    <property type="entry name" value="5' to 3' exonuclease, C-terminal subdomain"/>
    <property type="match status" value="1"/>
</dbReference>
<feature type="binding site" evidence="12">
    <location>
        <position position="80"/>
    </location>
    <ligand>
        <name>Mg(2+)</name>
        <dbReference type="ChEBI" id="CHEBI:18420"/>
        <label>1</label>
    </ligand>
</feature>
<dbReference type="InterPro" id="IPR006084">
    <property type="entry name" value="XPG/Rad2"/>
</dbReference>
<keyword evidence="8 12" id="KW-0460">Magnesium</keyword>
<comment type="subunit">
    <text evidence="11 12">Interacts with PCNA. PCNA stimulates the nuclease activity without altering cleavage specificity.</text>
</comment>
<dbReference type="HAMAP" id="MF_00614">
    <property type="entry name" value="Fen"/>
    <property type="match status" value="1"/>
</dbReference>
<feature type="domain" description="XPG-I" evidence="14">
    <location>
        <begin position="140"/>
        <end position="221"/>
    </location>
</feature>
<dbReference type="GeneID" id="16025765"/>
<keyword evidence="2 12" id="KW-0540">Nuclease</keyword>
<dbReference type="FunFam" id="3.40.50.1010:FF:000016">
    <property type="entry name" value="Flap endonuclease 1"/>
    <property type="match status" value="1"/>
</dbReference>
<comment type="similarity">
    <text evidence="12">Belongs to the XPG/RAD2 endonuclease family. FEN1 subfamily.</text>
</comment>
<dbReference type="Pfam" id="PF00752">
    <property type="entry name" value="XPG_N"/>
    <property type="match status" value="1"/>
</dbReference>
<dbReference type="InterPro" id="IPR006086">
    <property type="entry name" value="XPG-I_dom"/>
</dbReference>
<dbReference type="CDD" id="cd09903">
    <property type="entry name" value="H3TH_FEN1-Arc"/>
    <property type="match status" value="1"/>
</dbReference>
<dbReference type="Pfam" id="PF00867">
    <property type="entry name" value="XPG_I"/>
    <property type="match status" value="1"/>
</dbReference>
<dbReference type="PRINTS" id="PR00853">
    <property type="entry name" value="XPGRADSUPER"/>
</dbReference>
<dbReference type="EMBL" id="CP015363">
    <property type="protein sequence ID" value="ARD84470.1"/>
    <property type="molecule type" value="Genomic_DNA"/>
</dbReference>
<dbReference type="PANTHER" id="PTHR11081:SF9">
    <property type="entry name" value="FLAP ENDONUCLEASE 1"/>
    <property type="match status" value="1"/>
</dbReference>
<dbReference type="GO" id="GO:0006281">
    <property type="term" value="P:DNA repair"/>
    <property type="evidence" value="ECO:0007669"/>
    <property type="project" value="UniProtKB-UniRule"/>
</dbReference>
<evidence type="ECO:0000313" key="16">
    <source>
        <dbReference type="EMBL" id="ARD84470.1"/>
    </source>
</evidence>
<keyword evidence="6 12" id="KW-0378">Hydrolase</keyword>
<dbReference type="AlphaFoldDB" id="A0A1V0N2T3"/>
<comment type="function">
    <text evidence="12">Structure-specific nuclease with 5'-flap endonuclease and 5'-3' exonuclease activities involved in DNA replication and repair. During DNA replication, cleaves the 5'-overhanging flap structure that is generated by displacement synthesis when DNA polymerase encounters the 5'-end of a downstream Okazaki fragment. Binds the unpaired 3'-DNA end and kinks the DNA to facilitate 5' cleavage specificity. Cleaves one nucleotide into the double-stranded DNA from the junction in flap DNA, leaving a nick for ligation. Also involved in the base excision repair (BER) pathway. Acts as a genome stabilization factor that prevents flaps from equilibrating into structurs that lead to duplications and deletions. Also possesses 5'-3' exonuclease activity on nicked or gapped double-stranded DNA.</text>
</comment>